<evidence type="ECO:0000256" key="9">
    <source>
        <dbReference type="RuleBase" id="RU365100"/>
    </source>
</evidence>
<protein>
    <recommendedName>
        <fullName evidence="3 9">Nicotinate phosphoribosyltransferase</fullName>
        <ecNumber evidence="3 9">6.3.4.21</ecNumber>
    </recommendedName>
</protein>
<dbReference type="Pfam" id="PF04095">
    <property type="entry name" value="NAPRTase"/>
    <property type="match status" value="1"/>
</dbReference>
<dbReference type="CDD" id="cd01570">
    <property type="entry name" value="NAPRTase_A"/>
    <property type="match status" value="1"/>
</dbReference>
<evidence type="ECO:0000313" key="12">
    <source>
        <dbReference type="EMBL" id="MFF4772611.1"/>
    </source>
</evidence>
<dbReference type="PIRSF" id="PIRSF000484">
    <property type="entry name" value="NAPRT"/>
    <property type="match status" value="1"/>
</dbReference>
<dbReference type="PANTHER" id="PTHR11098:SF1">
    <property type="entry name" value="NICOTINATE PHOSPHORIBOSYLTRANSFERASE"/>
    <property type="match status" value="1"/>
</dbReference>
<proteinExistence type="inferred from homology"/>
<dbReference type="NCBIfam" id="TIGR01513">
    <property type="entry name" value="NAPRTase_put"/>
    <property type="match status" value="1"/>
</dbReference>
<keyword evidence="13" id="KW-1185">Reference proteome</keyword>
<name>A0ABW6V0Z7_MICFU</name>
<reference evidence="12 13" key="1">
    <citation type="submission" date="2024-10" db="EMBL/GenBank/DDBJ databases">
        <title>The Natural Products Discovery Center: Release of the First 8490 Sequenced Strains for Exploring Actinobacteria Biosynthetic Diversity.</title>
        <authorList>
            <person name="Kalkreuter E."/>
            <person name="Kautsar S.A."/>
            <person name="Yang D."/>
            <person name="Bader C.D."/>
            <person name="Teijaro C.N."/>
            <person name="Fluegel L."/>
            <person name="Davis C.M."/>
            <person name="Simpson J.R."/>
            <person name="Lauterbach L."/>
            <person name="Steele A.D."/>
            <person name="Gui C."/>
            <person name="Meng S."/>
            <person name="Li G."/>
            <person name="Viehrig K."/>
            <person name="Ye F."/>
            <person name="Su P."/>
            <person name="Kiefer A.F."/>
            <person name="Nichols A."/>
            <person name="Cepeda A.J."/>
            <person name="Yan W."/>
            <person name="Fan B."/>
            <person name="Jiang Y."/>
            <person name="Adhikari A."/>
            <person name="Zheng C.-J."/>
            <person name="Schuster L."/>
            <person name="Cowan T.M."/>
            <person name="Smanski M.J."/>
            <person name="Chevrette M.G."/>
            <person name="De Carvalho L.P.S."/>
            <person name="Shen B."/>
        </authorList>
    </citation>
    <scope>NUCLEOTIDE SEQUENCE [LARGE SCALE GENOMIC DNA]</scope>
    <source>
        <strain evidence="12 13">NPDC001281</strain>
    </source>
</reference>
<dbReference type="InterPro" id="IPR006405">
    <property type="entry name" value="Nic_PRibTrfase_pncB"/>
</dbReference>
<evidence type="ECO:0000259" key="11">
    <source>
        <dbReference type="Pfam" id="PF17767"/>
    </source>
</evidence>
<evidence type="ECO:0000256" key="2">
    <source>
        <dbReference type="ARBA" id="ARBA00010897"/>
    </source>
</evidence>
<evidence type="ECO:0000259" key="10">
    <source>
        <dbReference type="Pfam" id="PF04095"/>
    </source>
</evidence>
<keyword evidence="12" id="KW-0328">Glycosyltransferase</keyword>
<dbReference type="Gene3D" id="3.20.20.70">
    <property type="entry name" value="Aldolase class I"/>
    <property type="match status" value="1"/>
</dbReference>
<dbReference type="GO" id="GO:0016757">
    <property type="term" value="F:glycosyltransferase activity"/>
    <property type="evidence" value="ECO:0007669"/>
    <property type="project" value="UniProtKB-KW"/>
</dbReference>
<dbReference type="SUPFAM" id="SSF54675">
    <property type="entry name" value="Nicotinate/Quinolinate PRTase N-terminal domain-like"/>
    <property type="match status" value="1"/>
</dbReference>
<accession>A0ABW6V0Z7</accession>
<dbReference type="PANTHER" id="PTHR11098">
    <property type="entry name" value="NICOTINATE PHOSPHORIBOSYLTRANSFERASE"/>
    <property type="match status" value="1"/>
</dbReference>
<dbReference type="EC" id="6.3.4.21" evidence="3 9"/>
<feature type="domain" description="Nicotinate phosphoribosyltransferase N-terminal" evidence="11">
    <location>
        <begin position="5"/>
        <end position="127"/>
    </location>
</feature>
<evidence type="ECO:0000256" key="6">
    <source>
        <dbReference type="ARBA" id="ARBA00022642"/>
    </source>
</evidence>
<comment type="function">
    <text evidence="9">Catalyzes the first step in the biosynthesis of NAD from nicotinic acid, the ATP-dependent synthesis of beta-nicotinate D-ribonucleotide from nicotinate and 5-phospho-D-ribose 1-phosphate.</text>
</comment>
<dbReference type="InterPro" id="IPR007229">
    <property type="entry name" value="Nic_PRibTrfase-Fam"/>
</dbReference>
<dbReference type="InterPro" id="IPR036068">
    <property type="entry name" value="Nicotinate_pribotase-like_C"/>
</dbReference>
<keyword evidence="7 9" id="KW-0808">Transferase</keyword>
<dbReference type="NCBIfam" id="NF009131">
    <property type="entry name" value="PRK12484.1"/>
    <property type="match status" value="1"/>
</dbReference>
<dbReference type="InterPro" id="IPR040727">
    <property type="entry name" value="NAPRTase_N"/>
</dbReference>
<comment type="catalytic activity">
    <reaction evidence="8 9">
        <text>5-phospho-alpha-D-ribose 1-diphosphate + nicotinate + ATP + H2O = nicotinate beta-D-ribonucleotide + ADP + phosphate + diphosphate</text>
        <dbReference type="Rhea" id="RHEA:36163"/>
        <dbReference type="ChEBI" id="CHEBI:15377"/>
        <dbReference type="ChEBI" id="CHEBI:30616"/>
        <dbReference type="ChEBI" id="CHEBI:32544"/>
        <dbReference type="ChEBI" id="CHEBI:33019"/>
        <dbReference type="ChEBI" id="CHEBI:43474"/>
        <dbReference type="ChEBI" id="CHEBI:57502"/>
        <dbReference type="ChEBI" id="CHEBI:58017"/>
        <dbReference type="ChEBI" id="CHEBI:456216"/>
        <dbReference type="EC" id="6.3.4.21"/>
    </reaction>
</comment>
<dbReference type="InterPro" id="IPR041525">
    <property type="entry name" value="N/Namide_PRibTrfase"/>
</dbReference>
<gene>
    <name evidence="12" type="ORF">ACFY05_07100</name>
</gene>
<keyword evidence="4" id="KW-0597">Phosphoprotein</keyword>
<dbReference type="Proteomes" id="UP001602119">
    <property type="component" value="Unassembled WGS sequence"/>
</dbReference>
<evidence type="ECO:0000256" key="8">
    <source>
        <dbReference type="ARBA" id="ARBA00048668"/>
    </source>
</evidence>
<evidence type="ECO:0000256" key="7">
    <source>
        <dbReference type="ARBA" id="ARBA00022679"/>
    </source>
</evidence>
<evidence type="ECO:0000256" key="4">
    <source>
        <dbReference type="ARBA" id="ARBA00022553"/>
    </source>
</evidence>
<evidence type="ECO:0000256" key="3">
    <source>
        <dbReference type="ARBA" id="ARBA00013236"/>
    </source>
</evidence>
<comment type="caution">
    <text evidence="12">The sequence shown here is derived from an EMBL/GenBank/DDBJ whole genome shotgun (WGS) entry which is preliminary data.</text>
</comment>
<keyword evidence="6 9" id="KW-0662">Pyridine nucleotide biosynthesis</keyword>
<comment type="pathway">
    <text evidence="1 9">Cofactor biosynthesis; NAD(+) biosynthesis; nicotinate D-ribonucleotide from nicotinate: step 1/1.</text>
</comment>
<evidence type="ECO:0000256" key="5">
    <source>
        <dbReference type="ARBA" id="ARBA00022598"/>
    </source>
</evidence>
<dbReference type="Gene3D" id="3.20.140.10">
    <property type="entry name" value="nicotinate phosphoribosyltransferase"/>
    <property type="match status" value="1"/>
</dbReference>
<keyword evidence="5 9" id="KW-0436">Ligase</keyword>
<dbReference type="RefSeq" id="WP_387341047.1">
    <property type="nucleotide sequence ID" value="NZ_JBIAXI010000004.1"/>
</dbReference>
<evidence type="ECO:0000256" key="1">
    <source>
        <dbReference type="ARBA" id="ARBA00004952"/>
    </source>
</evidence>
<evidence type="ECO:0000313" key="13">
    <source>
        <dbReference type="Proteomes" id="UP001602119"/>
    </source>
</evidence>
<organism evidence="12 13">
    <name type="scientific">Microtetraspora fusca</name>
    <dbReference type="NCBI Taxonomy" id="1997"/>
    <lineage>
        <taxon>Bacteria</taxon>
        <taxon>Bacillati</taxon>
        <taxon>Actinomycetota</taxon>
        <taxon>Actinomycetes</taxon>
        <taxon>Streptosporangiales</taxon>
        <taxon>Streptosporangiaceae</taxon>
        <taxon>Microtetraspora</taxon>
    </lineage>
</organism>
<feature type="domain" description="Nicotinate/nicotinamide phosphoribosyltransferase" evidence="10">
    <location>
        <begin position="148"/>
        <end position="310"/>
    </location>
</feature>
<dbReference type="NCBIfam" id="NF006696">
    <property type="entry name" value="PRK09243.1-3"/>
    <property type="match status" value="1"/>
</dbReference>
<sequence>MPGGLLTDMYELNMAASYLRHGMTDQATFSLFARRLPADRGFLVAAGLEDALDFLESFALEPEDLAYLREVQGYDAETLRALAGLRFTGEVWAVPEGRAVFAGEPLLEVTAPIAEAQLVETVLLNHLTFQTSVASKAARCVLAADGARLIDFAFRRTQGIEAGVAVARATAIAGFAATSNAEGARRHGLPASGTMAHSYVQAFPDEEAAFAAFAADFPDRTTFLVDTYDTVAGVRTAAEVARRLELAGSAVGVRLDSGDLADLAVRARRLLDAAGLRQAVIVASGGLDEYAIADLVRAGAPIDAYGVGTRVGVSADAPSLDTAYKLVAYGDRPVMKLSPGKMTLPGAKQVFRGPRSDVIALREEAPPPGWRPLLVPVVVAGHRVAPPERIGVMRDRCMSELARLPAPVRVLRAPGTVPVEISPRLRRLQDDLVRTLRERGPA</sequence>
<dbReference type="InterPro" id="IPR013785">
    <property type="entry name" value="Aldolase_TIM"/>
</dbReference>
<comment type="similarity">
    <text evidence="2 9">Belongs to the NAPRTase family.</text>
</comment>
<dbReference type="SUPFAM" id="SSF51690">
    <property type="entry name" value="Nicotinate/Quinolinate PRTase C-terminal domain-like"/>
    <property type="match status" value="1"/>
</dbReference>
<comment type="PTM">
    <text evidence="9">Transiently phosphorylated on a His residue during the reaction cycle. Phosphorylation strongly increases the affinity for substrates and increases the rate of nicotinate D-ribonucleotide production. Dephosphorylation regenerates the low-affinity form of the enzyme, leading to product release.</text>
</comment>
<dbReference type="EMBL" id="JBIAXI010000004">
    <property type="protein sequence ID" value="MFF4772611.1"/>
    <property type="molecule type" value="Genomic_DNA"/>
</dbReference>
<dbReference type="Pfam" id="PF17767">
    <property type="entry name" value="NAPRTase_N"/>
    <property type="match status" value="1"/>
</dbReference>
<dbReference type="GO" id="GO:0004516">
    <property type="term" value="F:nicotinate phosphoribosyltransferase activity"/>
    <property type="evidence" value="ECO:0007669"/>
    <property type="project" value="UniProtKB-EC"/>
</dbReference>